<proteinExistence type="predicted"/>
<protein>
    <submittedName>
        <fullName evidence="1">Uncharacterized protein</fullName>
    </submittedName>
</protein>
<dbReference type="Proteomes" id="UP001151760">
    <property type="component" value="Unassembled WGS sequence"/>
</dbReference>
<name>A0ABQ5GN39_9ASTR</name>
<reference evidence="1" key="1">
    <citation type="journal article" date="2022" name="Int. J. Mol. Sci.">
        <title>Draft Genome of Tanacetum Coccineum: Genomic Comparison of Closely Related Tanacetum-Family Plants.</title>
        <authorList>
            <person name="Yamashiro T."/>
            <person name="Shiraishi A."/>
            <person name="Nakayama K."/>
            <person name="Satake H."/>
        </authorList>
    </citation>
    <scope>NUCLEOTIDE SEQUENCE</scope>
</reference>
<evidence type="ECO:0000313" key="2">
    <source>
        <dbReference type="Proteomes" id="UP001151760"/>
    </source>
</evidence>
<keyword evidence="2" id="KW-1185">Reference proteome</keyword>
<reference evidence="1" key="2">
    <citation type="submission" date="2022-01" db="EMBL/GenBank/DDBJ databases">
        <authorList>
            <person name="Yamashiro T."/>
            <person name="Shiraishi A."/>
            <person name="Satake H."/>
            <person name="Nakayama K."/>
        </authorList>
    </citation>
    <scope>NUCLEOTIDE SEQUENCE</scope>
</reference>
<sequence length="181" mass="20389">MDLEIAQTTTTAKLPILKQENGNLFKPAAQTITNVDGTSTSLILGPVTTEEKVQNLFLKSGSAGPSNERHPIDTMARDKYNEKTEQSIKIKLITKRAKDGHTYNLPTASEVVGLIVGDVDSCAEQRHIVIEMRKGDLQRINIFHPSYLPIQYPLLVPHSQDGYRLNIPHRYRDEDVRDPRM</sequence>
<dbReference type="EMBL" id="BQNB010018680">
    <property type="protein sequence ID" value="GJT77072.1"/>
    <property type="molecule type" value="Genomic_DNA"/>
</dbReference>
<accession>A0ABQ5GN39</accession>
<comment type="caution">
    <text evidence="1">The sequence shown here is derived from an EMBL/GenBank/DDBJ whole genome shotgun (WGS) entry which is preliminary data.</text>
</comment>
<evidence type="ECO:0000313" key="1">
    <source>
        <dbReference type="EMBL" id="GJT77072.1"/>
    </source>
</evidence>
<gene>
    <name evidence="1" type="ORF">Tco_1043797</name>
</gene>
<dbReference type="PANTHER" id="PTHR45786:SF66">
    <property type="entry name" value="HOOK MOTIF PROTEIN, PUTATIVE-RELATED"/>
    <property type="match status" value="1"/>
</dbReference>
<dbReference type="PANTHER" id="PTHR45786">
    <property type="entry name" value="DNA BINDING PROTEIN-LIKE"/>
    <property type="match status" value="1"/>
</dbReference>
<organism evidence="1 2">
    <name type="scientific">Tanacetum coccineum</name>
    <dbReference type="NCBI Taxonomy" id="301880"/>
    <lineage>
        <taxon>Eukaryota</taxon>
        <taxon>Viridiplantae</taxon>
        <taxon>Streptophyta</taxon>
        <taxon>Embryophyta</taxon>
        <taxon>Tracheophyta</taxon>
        <taxon>Spermatophyta</taxon>
        <taxon>Magnoliopsida</taxon>
        <taxon>eudicotyledons</taxon>
        <taxon>Gunneridae</taxon>
        <taxon>Pentapetalae</taxon>
        <taxon>asterids</taxon>
        <taxon>campanulids</taxon>
        <taxon>Asterales</taxon>
        <taxon>Asteraceae</taxon>
        <taxon>Asteroideae</taxon>
        <taxon>Anthemideae</taxon>
        <taxon>Anthemidinae</taxon>
        <taxon>Tanacetum</taxon>
    </lineage>
</organism>